<dbReference type="EMBL" id="SLVJ01000015">
    <property type="protein sequence ID" value="TCM65197.1"/>
    <property type="molecule type" value="Genomic_DNA"/>
</dbReference>
<dbReference type="InterPro" id="IPR012340">
    <property type="entry name" value="NA-bd_OB-fold"/>
</dbReference>
<name>A0A4R1XM72_ACICA</name>
<evidence type="ECO:0000313" key="2">
    <source>
        <dbReference type="EMBL" id="TCM65197.1"/>
    </source>
</evidence>
<keyword evidence="1" id="KW-1133">Transmembrane helix</keyword>
<dbReference type="OrthoDB" id="8536525at2"/>
<protein>
    <submittedName>
        <fullName evidence="2">Uncharacterized protein</fullName>
    </submittedName>
</protein>
<gene>
    <name evidence="2" type="ORF">EC844_11535</name>
</gene>
<dbReference type="GO" id="GO:0005886">
    <property type="term" value="C:plasma membrane"/>
    <property type="evidence" value="ECO:0007669"/>
    <property type="project" value="TreeGrafter"/>
</dbReference>
<evidence type="ECO:0000256" key="1">
    <source>
        <dbReference type="SAM" id="Phobius"/>
    </source>
</evidence>
<keyword evidence="1" id="KW-0812">Transmembrane</keyword>
<dbReference type="PANTHER" id="PTHR33507:SF3">
    <property type="entry name" value="INNER MEMBRANE PROTEIN YBBJ"/>
    <property type="match status" value="1"/>
</dbReference>
<organism evidence="2 3">
    <name type="scientific">Acinetobacter calcoaceticus</name>
    <dbReference type="NCBI Taxonomy" id="471"/>
    <lineage>
        <taxon>Bacteria</taxon>
        <taxon>Pseudomonadati</taxon>
        <taxon>Pseudomonadota</taxon>
        <taxon>Gammaproteobacteria</taxon>
        <taxon>Moraxellales</taxon>
        <taxon>Moraxellaceae</taxon>
        <taxon>Acinetobacter</taxon>
        <taxon>Acinetobacter calcoaceticus/baumannii complex</taxon>
    </lineage>
</organism>
<accession>A0A4R1XM72</accession>
<dbReference type="Gene3D" id="2.40.50.140">
    <property type="entry name" value="Nucleic acid-binding proteins"/>
    <property type="match status" value="1"/>
</dbReference>
<dbReference type="AlphaFoldDB" id="A0A4R1XM72"/>
<dbReference type="InterPro" id="IPR052165">
    <property type="entry name" value="Membrane_assoc_protease"/>
</dbReference>
<keyword evidence="1" id="KW-0472">Membrane</keyword>
<sequence>MNFIFEPWHWFALGIVLMLSELILPAFAALWFGIAAVLVSIIFLIFPWMSFSAQVVLWIILSIVCTVLWFKFIKPLSIDKTKAGMSREATIGQIGMVIQTGLDHDQIRVRFTLPVLGTDEWNCRTLSPVQVGDRIIVTDILGNDLLVKPYLSATSFQ</sequence>
<feature type="transmembrane region" description="Helical" evidence="1">
    <location>
        <begin position="12"/>
        <end position="45"/>
    </location>
</feature>
<feature type="transmembrane region" description="Helical" evidence="1">
    <location>
        <begin position="51"/>
        <end position="70"/>
    </location>
</feature>
<keyword evidence="3" id="KW-1185">Reference proteome</keyword>
<comment type="caution">
    <text evidence="2">The sequence shown here is derived from an EMBL/GenBank/DDBJ whole genome shotgun (WGS) entry which is preliminary data.</text>
</comment>
<evidence type="ECO:0000313" key="3">
    <source>
        <dbReference type="Proteomes" id="UP000294963"/>
    </source>
</evidence>
<proteinExistence type="predicted"/>
<dbReference type="PANTHER" id="PTHR33507">
    <property type="entry name" value="INNER MEMBRANE PROTEIN YBBJ"/>
    <property type="match status" value="1"/>
</dbReference>
<reference evidence="2 3" key="1">
    <citation type="submission" date="2019-03" db="EMBL/GenBank/DDBJ databases">
        <title>Genomic analyses of the natural microbiome of Caenorhabditis elegans.</title>
        <authorList>
            <person name="Samuel B."/>
        </authorList>
    </citation>
    <scope>NUCLEOTIDE SEQUENCE [LARGE SCALE GENOMIC DNA]</scope>
    <source>
        <strain evidence="2 3">JUb89</strain>
    </source>
</reference>
<dbReference type="Proteomes" id="UP000294963">
    <property type="component" value="Unassembled WGS sequence"/>
</dbReference>